<comment type="similarity">
    <text evidence="2">Belongs to the TMEM86 family.</text>
</comment>
<evidence type="ECO:0000256" key="6">
    <source>
        <dbReference type="SAM" id="Phobius"/>
    </source>
</evidence>
<feature type="transmembrane region" description="Helical" evidence="6">
    <location>
        <begin position="203"/>
        <end position="224"/>
    </location>
</feature>
<keyword evidence="5 6" id="KW-0472">Membrane</keyword>
<dbReference type="Proteomes" id="UP001470230">
    <property type="component" value="Unassembled WGS sequence"/>
</dbReference>
<name>A0ABR2JGT5_9EUKA</name>
<feature type="transmembrane region" description="Helical" evidence="6">
    <location>
        <begin position="87"/>
        <end position="108"/>
    </location>
</feature>
<feature type="transmembrane region" description="Helical" evidence="6">
    <location>
        <begin position="6"/>
        <end position="26"/>
    </location>
</feature>
<proteinExistence type="inferred from homology"/>
<comment type="caution">
    <text evidence="7">The sequence shown here is derived from an EMBL/GenBank/DDBJ whole genome shotgun (WGS) entry which is preliminary data.</text>
</comment>
<feature type="transmembrane region" description="Helical" evidence="6">
    <location>
        <begin position="172"/>
        <end position="191"/>
    </location>
</feature>
<evidence type="ECO:0000256" key="1">
    <source>
        <dbReference type="ARBA" id="ARBA00004141"/>
    </source>
</evidence>
<organism evidence="7 8">
    <name type="scientific">Tritrichomonas musculus</name>
    <dbReference type="NCBI Taxonomy" id="1915356"/>
    <lineage>
        <taxon>Eukaryota</taxon>
        <taxon>Metamonada</taxon>
        <taxon>Parabasalia</taxon>
        <taxon>Tritrichomonadida</taxon>
        <taxon>Tritrichomonadidae</taxon>
        <taxon>Tritrichomonas</taxon>
    </lineage>
</organism>
<gene>
    <name evidence="7" type="ORF">M9Y10_006538</name>
</gene>
<accession>A0ABR2JGT5</accession>
<feature type="transmembrane region" description="Helical" evidence="6">
    <location>
        <begin position="38"/>
        <end position="57"/>
    </location>
</feature>
<evidence type="ECO:0000256" key="5">
    <source>
        <dbReference type="ARBA" id="ARBA00023136"/>
    </source>
</evidence>
<evidence type="ECO:0000256" key="2">
    <source>
        <dbReference type="ARBA" id="ARBA00007375"/>
    </source>
</evidence>
<evidence type="ECO:0000313" key="7">
    <source>
        <dbReference type="EMBL" id="KAK8876340.1"/>
    </source>
</evidence>
<dbReference type="Pfam" id="PF07947">
    <property type="entry name" value="YhhN"/>
    <property type="match status" value="1"/>
</dbReference>
<reference evidence="7 8" key="1">
    <citation type="submission" date="2024-04" db="EMBL/GenBank/DDBJ databases">
        <title>Tritrichomonas musculus Genome.</title>
        <authorList>
            <person name="Alves-Ferreira E."/>
            <person name="Grigg M."/>
            <person name="Lorenzi H."/>
            <person name="Galac M."/>
        </authorList>
    </citation>
    <scope>NUCLEOTIDE SEQUENCE [LARGE SCALE GENOMIC DNA]</scope>
    <source>
        <strain evidence="7 8">EAF2021</strain>
    </source>
</reference>
<keyword evidence="8" id="KW-1185">Reference proteome</keyword>
<protein>
    <recommendedName>
        <fullName evidence="9">YhhN-like protein</fullName>
    </recommendedName>
</protein>
<feature type="transmembrane region" description="Helical" evidence="6">
    <location>
        <begin position="145"/>
        <end position="166"/>
    </location>
</feature>
<evidence type="ECO:0000313" key="8">
    <source>
        <dbReference type="Proteomes" id="UP001470230"/>
    </source>
</evidence>
<evidence type="ECO:0000256" key="4">
    <source>
        <dbReference type="ARBA" id="ARBA00022989"/>
    </source>
</evidence>
<evidence type="ECO:0000256" key="3">
    <source>
        <dbReference type="ARBA" id="ARBA00022692"/>
    </source>
</evidence>
<evidence type="ECO:0008006" key="9">
    <source>
        <dbReference type="Google" id="ProtNLM"/>
    </source>
</evidence>
<feature type="transmembrane region" description="Helical" evidence="6">
    <location>
        <begin position="114"/>
        <end position="133"/>
    </location>
</feature>
<comment type="subcellular location">
    <subcellularLocation>
        <location evidence="1">Membrane</location>
        <topology evidence="1">Multi-pass membrane protein</topology>
    </subcellularLocation>
</comment>
<dbReference type="EMBL" id="JAPFFF010000012">
    <property type="protein sequence ID" value="KAK8876340.1"/>
    <property type="molecule type" value="Genomic_DNA"/>
</dbReference>
<sequence>MLDIYCVFALIGIITNILVMLINLYEGKGLTFGKNEKLFIANKVLLIPSISILWYFLEEKHNITILLFLIFSWIGDLFLLSDDFIFLILGGISFAASHFTMIHFYGIHWSLVPFYSYILLLPGTLFLFGSLIPKIKLCGPKDFCVILYCLILQLSFASATARSYMYPIFHPSFILSYLGYFSFLLSDYFLLSVEMQLTPKPRRVEIMGFYSLSEILIVLGAIYAI</sequence>
<dbReference type="InterPro" id="IPR012506">
    <property type="entry name" value="TMEM86B-like"/>
</dbReference>
<keyword evidence="4 6" id="KW-1133">Transmembrane helix</keyword>
<keyword evidence="3 6" id="KW-0812">Transmembrane</keyword>
<feature type="transmembrane region" description="Helical" evidence="6">
    <location>
        <begin position="63"/>
        <end position="80"/>
    </location>
</feature>